<dbReference type="EMBL" id="JALLBG020000126">
    <property type="protein sequence ID" value="KAL3763162.1"/>
    <property type="molecule type" value="Genomic_DNA"/>
</dbReference>
<dbReference type="InterPro" id="IPR036915">
    <property type="entry name" value="Cyclin-like_sf"/>
</dbReference>
<dbReference type="AlphaFoldDB" id="A0ABD3MLU6"/>
<reference evidence="3 4" key="1">
    <citation type="submission" date="2024-10" db="EMBL/GenBank/DDBJ databases">
        <title>Updated reference genomes for cyclostephanoid diatoms.</title>
        <authorList>
            <person name="Roberts W.R."/>
            <person name="Alverson A.J."/>
        </authorList>
    </citation>
    <scope>NUCLEOTIDE SEQUENCE [LARGE SCALE GENOMIC DNA]</scope>
    <source>
        <strain evidence="3 4">AJA232-27</strain>
    </source>
</reference>
<evidence type="ECO:0000313" key="4">
    <source>
        <dbReference type="Proteomes" id="UP001530293"/>
    </source>
</evidence>
<dbReference type="Gene3D" id="1.10.472.10">
    <property type="entry name" value="Cyclin-like"/>
    <property type="match status" value="2"/>
</dbReference>
<comment type="similarity">
    <text evidence="1">Belongs to the cyclin family.</text>
</comment>
<comment type="caution">
    <text evidence="3">The sequence shown here is derived from an EMBL/GenBank/DDBJ whole genome shotgun (WGS) entry which is preliminary data.</text>
</comment>
<dbReference type="Proteomes" id="UP001530293">
    <property type="component" value="Unassembled WGS sequence"/>
</dbReference>
<organism evidence="3 4">
    <name type="scientific">Discostella pseudostelligera</name>
    <dbReference type="NCBI Taxonomy" id="259834"/>
    <lineage>
        <taxon>Eukaryota</taxon>
        <taxon>Sar</taxon>
        <taxon>Stramenopiles</taxon>
        <taxon>Ochrophyta</taxon>
        <taxon>Bacillariophyta</taxon>
        <taxon>Coscinodiscophyceae</taxon>
        <taxon>Thalassiosirophycidae</taxon>
        <taxon>Stephanodiscales</taxon>
        <taxon>Stephanodiscaceae</taxon>
        <taxon>Discostella</taxon>
    </lineage>
</organism>
<gene>
    <name evidence="3" type="ORF">ACHAWU_006187</name>
</gene>
<evidence type="ECO:0000256" key="1">
    <source>
        <dbReference type="RuleBase" id="RU000383"/>
    </source>
</evidence>
<dbReference type="FunFam" id="1.10.472.10:FF:000093">
    <property type="entry name" value="Predicted protein"/>
    <property type="match status" value="1"/>
</dbReference>
<dbReference type="InterPro" id="IPR006671">
    <property type="entry name" value="Cyclin_N"/>
</dbReference>
<name>A0ABD3MLU6_9STRA</name>
<protein>
    <recommendedName>
        <fullName evidence="2">Cyclin-like domain-containing protein</fullName>
    </recommendedName>
</protein>
<dbReference type="InterPro" id="IPR039361">
    <property type="entry name" value="Cyclin"/>
</dbReference>
<keyword evidence="1" id="KW-0195">Cyclin</keyword>
<feature type="domain" description="Cyclin-like" evidence="2">
    <location>
        <begin position="50"/>
        <end position="141"/>
    </location>
</feature>
<dbReference type="InterPro" id="IPR013763">
    <property type="entry name" value="Cyclin-like_dom"/>
</dbReference>
<dbReference type="Pfam" id="PF00134">
    <property type="entry name" value="Cyclin_N"/>
    <property type="match status" value="1"/>
</dbReference>
<dbReference type="SMART" id="SM00385">
    <property type="entry name" value="CYCLIN"/>
    <property type="match status" value="1"/>
</dbReference>
<keyword evidence="4" id="KW-1185">Reference proteome</keyword>
<evidence type="ECO:0000313" key="3">
    <source>
        <dbReference type="EMBL" id="KAL3763162.1"/>
    </source>
</evidence>
<sequence>MNCFEYEHDEYVAYALDRINAMRLHEDETARCINYLTTHVDATCRKLMVDWCFTVVDAFNLSRETVAVAMSILDRYLSSGKGDAPKSLQCKRKFQLASITCFYMAVKIHEPSQLGIRLLLQLCRGLYKGSEVVSMEQDILFSIEWRLYSSTTTPMEFVRHYLELVKDDVDDTSLILKSAAKHMDNATSDIFYSTCRASSIAMACLAGAFDDAVDLSQSKIENIWQQLLGKLESFVEFNEISMVERKLLSTLTTCESSRKSIGSLPRSSLLSTTAETSSPVSVFQETML</sequence>
<evidence type="ECO:0000259" key="2">
    <source>
        <dbReference type="SMART" id="SM00385"/>
    </source>
</evidence>
<dbReference type="PANTHER" id="PTHR10177">
    <property type="entry name" value="CYCLINS"/>
    <property type="match status" value="1"/>
</dbReference>
<accession>A0ABD3MLU6</accession>
<proteinExistence type="inferred from homology"/>
<dbReference type="SUPFAM" id="SSF47954">
    <property type="entry name" value="Cyclin-like"/>
    <property type="match status" value="1"/>
</dbReference>